<name>A0A150G344_GONPE</name>
<keyword evidence="2" id="KW-1185">Reference proteome</keyword>
<evidence type="ECO:0000313" key="1">
    <source>
        <dbReference type="EMBL" id="KXZ44299.1"/>
    </source>
</evidence>
<sequence>MADTIASLGAALRVSRVRATALACTLPQLATLAPPTLAAKLTGLQRLLGPGATPQDLAAALDSAPRLLTFSTAALESHHADLVDMLGPAVVAVALRREPGLLALRPNTLAPKLRLLAELLGCQQQPAAVALLVSRHPGVLRRSLTALSRCCRALSIWALPPRTKLRMCLSRRGLLTLPWQEVHGRCRWLRRLMLGNAYYHAALRRLPPAVLARLISVLPSGWSRLQYLADSSQEGCMELLEAAECGQADFEARFPEFGRWMAWKQRQMASRR</sequence>
<evidence type="ECO:0000313" key="2">
    <source>
        <dbReference type="Proteomes" id="UP000075714"/>
    </source>
</evidence>
<dbReference type="OrthoDB" id="545453at2759"/>
<comment type="caution">
    <text evidence="1">The sequence shown here is derived from an EMBL/GenBank/DDBJ whole genome shotgun (WGS) entry which is preliminary data.</text>
</comment>
<protein>
    <submittedName>
        <fullName evidence="1">Uncharacterized protein</fullName>
    </submittedName>
</protein>
<reference evidence="2" key="1">
    <citation type="journal article" date="2016" name="Nat. Commun.">
        <title>The Gonium pectorale genome demonstrates co-option of cell cycle regulation during the evolution of multicellularity.</title>
        <authorList>
            <person name="Hanschen E.R."/>
            <person name="Marriage T.N."/>
            <person name="Ferris P.J."/>
            <person name="Hamaji T."/>
            <person name="Toyoda A."/>
            <person name="Fujiyama A."/>
            <person name="Neme R."/>
            <person name="Noguchi H."/>
            <person name="Minakuchi Y."/>
            <person name="Suzuki M."/>
            <person name="Kawai-Toyooka H."/>
            <person name="Smith D.R."/>
            <person name="Sparks H."/>
            <person name="Anderson J."/>
            <person name="Bakaric R."/>
            <person name="Luria V."/>
            <person name="Karger A."/>
            <person name="Kirschner M.W."/>
            <person name="Durand P.M."/>
            <person name="Michod R.E."/>
            <person name="Nozaki H."/>
            <person name="Olson B.J."/>
        </authorList>
    </citation>
    <scope>NUCLEOTIDE SEQUENCE [LARGE SCALE GENOMIC DNA]</scope>
    <source>
        <strain evidence="2">NIES-2863</strain>
    </source>
</reference>
<organism evidence="1 2">
    <name type="scientific">Gonium pectorale</name>
    <name type="common">Green alga</name>
    <dbReference type="NCBI Taxonomy" id="33097"/>
    <lineage>
        <taxon>Eukaryota</taxon>
        <taxon>Viridiplantae</taxon>
        <taxon>Chlorophyta</taxon>
        <taxon>core chlorophytes</taxon>
        <taxon>Chlorophyceae</taxon>
        <taxon>CS clade</taxon>
        <taxon>Chlamydomonadales</taxon>
        <taxon>Volvocaceae</taxon>
        <taxon>Gonium</taxon>
    </lineage>
</organism>
<proteinExistence type="predicted"/>
<gene>
    <name evidence="1" type="ORF">GPECTOR_70g530</name>
</gene>
<dbReference type="Proteomes" id="UP000075714">
    <property type="component" value="Unassembled WGS sequence"/>
</dbReference>
<dbReference type="Gene3D" id="1.25.70.10">
    <property type="entry name" value="Transcription termination factor 3, mitochondrial"/>
    <property type="match status" value="1"/>
</dbReference>
<accession>A0A150G344</accession>
<dbReference type="AlphaFoldDB" id="A0A150G344"/>
<dbReference type="InterPro" id="IPR038538">
    <property type="entry name" value="MTERF_sf"/>
</dbReference>
<dbReference type="EMBL" id="LSYV01000071">
    <property type="protein sequence ID" value="KXZ44299.1"/>
    <property type="molecule type" value="Genomic_DNA"/>
</dbReference>